<evidence type="ECO:0000313" key="14">
    <source>
        <dbReference type="EMBL" id="GAP29235.1"/>
    </source>
</evidence>
<reference evidence="14 15" key="2">
    <citation type="journal article" date="2016" name="Genome Announc.">
        <title>Draft Genome Sequence of Erythromycin- and Oxytetracycline-Sensitive Nocardia seriolae Strain U-1 (NBRC 110359).</title>
        <authorList>
            <person name="Imajoh M."/>
            <person name="Sukeda M."/>
            <person name="Shimizu M."/>
            <person name="Yamane J."/>
            <person name="Ohnishi K."/>
            <person name="Oshima S."/>
        </authorList>
    </citation>
    <scope>NUCLEOTIDE SEQUENCE [LARGE SCALE GENOMIC DNA]</scope>
    <source>
        <strain evidence="14 15">U-1</strain>
    </source>
</reference>
<dbReference type="GO" id="GO:0016740">
    <property type="term" value="F:transferase activity"/>
    <property type="evidence" value="ECO:0007669"/>
    <property type="project" value="UniProtKB-KW"/>
</dbReference>
<organism evidence="14 15">
    <name type="scientific">Nocardia seriolae</name>
    <dbReference type="NCBI Taxonomy" id="37332"/>
    <lineage>
        <taxon>Bacteria</taxon>
        <taxon>Bacillati</taxon>
        <taxon>Actinomycetota</taxon>
        <taxon>Actinomycetes</taxon>
        <taxon>Mycobacteriales</taxon>
        <taxon>Nocardiaceae</taxon>
        <taxon>Nocardia</taxon>
    </lineage>
</organism>
<dbReference type="PANTHER" id="PTHR31528:SF1">
    <property type="entry name" value="4-AMINO-5-HYDROXYMETHYL-2-METHYLPYRIMIDINE PHOSPHATE SYNTHASE THI11-RELATED"/>
    <property type="match status" value="1"/>
</dbReference>
<comment type="similarity">
    <text evidence="3">Belongs to the NMT1/THI5 family.</text>
</comment>
<dbReference type="Proteomes" id="UP000037179">
    <property type="component" value="Unassembled WGS sequence"/>
</dbReference>
<evidence type="ECO:0000256" key="10">
    <source>
        <dbReference type="ARBA" id="ARBA00033171"/>
    </source>
</evidence>
<dbReference type="EMBL" id="CP017839">
    <property type="protein sequence ID" value="APA94310.1"/>
    <property type="molecule type" value="Genomic_DNA"/>
</dbReference>
<reference evidence="15" key="1">
    <citation type="submission" date="2015-07" db="EMBL/GenBank/DDBJ databases">
        <title>Nocardia seriolae U-1 whole genome shotgun sequence.</title>
        <authorList>
            <person name="Imajoh M."/>
            <person name="Fukumoto Y."/>
            <person name="Sukeda M."/>
            <person name="Yamane J."/>
            <person name="Yamasaki K."/>
            <person name="Shimizu M."/>
            <person name="Ohnishi K."/>
            <person name="Oshima S."/>
        </authorList>
    </citation>
    <scope>NUCLEOTIDE SEQUENCE [LARGE SCALE GENOMIC DNA]</scope>
    <source>
        <strain evidence="15">U-1</strain>
    </source>
</reference>
<evidence type="ECO:0000313" key="16">
    <source>
        <dbReference type="Proteomes" id="UP000180166"/>
    </source>
</evidence>
<dbReference type="GO" id="GO:0009228">
    <property type="term" value="P:thiamine biosynthetic process"/>
    <property type="evidence" value="ECO:0007669"/>
    <property type="project" value="UniProtKB-KW"/>
</dbReference>
<evidence type="ECO:0000256" key="6">
    <source>
        <dbReference type="ARBA" id="ARBA00022723"/>
    </source>
</evidence>
<comment type="function">
    <text evidence="1">Responsible for the formation of the pyrimidine heterocycle in the thiamine biosynthesis pathway. Catalyzes the formation of hydroxymethylpyrimidine phosphate (HMP-P) from histidine and pyridoxal phosphate (PLP). The protein uses PLP and the active site histidine to form HMP-P, generating an inactive enzyme. The enzyme can only undergo a single turnover, which suggests it is a suicide enzyme.</text>
</comment>
<evidence type="ECO:0000256" key="8">
    <source>
        <dbReference type="ARBA" id="ARBA00022977"/>
    </source>
</evidence>
<comment type="catalytic activity">
    <reaction evidence="11">
        <text>N(6)-(pyridoxal phosphate)-L-lysyl-[4-amino-5-hydroxymethyl-2-methylpyrimidine phosphate synthase] + L-histidyl-[4-amino-5-hydroxymethyl-2-methylpyrimidine phosphate synthase] + 2 Fe(3+) + 4 H2O = L-lysyl-[4-amino-5-hydroxymethyl-2-methylpyrimidine phosphate synthase] + (2S)-2-amino-5-hydroxy-4-oxopentanoyl-[4-amino-5-hydroxymethyl-2-methylpyrimidine phosphate synthase] + 4-amino-2-methyl-5-(phosphooxymethyl)pyrimidine + 3-oxopropanoate + 2 Fe(2+) + 2 H(+)</text>
        <dbReference type="Rhea" id="RHEA:65756"/>
        <dbReference type="Rhea" id="RHEA-COMP:16892"/>
        <dbReference type="Rhea" id="RHEA-COMP:16893"/>
        <dbReference type="Rhea" id="RHEA-COMP:16894"/>
        <dbReference type="Rhea" id="RHEA-COMP:16895"/>
        <dbReference type="ChEBI" id="CHEBI:15377"/>
        <dbReference type="ChEBI" id="CHEBI:15378"/>
        <dbReference type="ChEBI" id="CHEBI:29033"/>
        <dbReference type="ChEBI" id="CHEBI:29034"/>
        <dbReference type="ChEBI" id="CHEBI:29969"/>
        <dbReference type="ChEBI" id="CHEBI:29979"/>
        <dbReference type="ChEBI" id="CHEBI:33190"/>
        <dbReference type="ChEBI" id="CHEBI:58354"/>
        <dbReference type="ChEBI" id="CHEBI:143915"/>
        <dbReference type="ChEBI" id="CHEBI:157692"/>
    </reaction>
    <physiologicalReaction direction="left-to-right" evidence="11">
        <dbReference type="Rhea" id="RHEA:65757"/>
    </physiologicalReaction>
</comment>
<dbReference type="Gene3D" id="3.40.190.10">
    <property type="entry name" value="Periplasmic binding protein-like II"/>
    <property type="match status" value="2"/>
</dbReference>
<dbReference type="SUPFAM" id="SSF53850">
    <property type="entry name" value="Periplasmic binding protein-like II"/>
    <property type="match status" value="1"/>
</dbReference>
<dbReference type="Proteomes" id="UP000180166">
    <property type="component" value="Chromosome"/>
</dbReference>
<dbReference type="InterPro" id="IPR027939">
    <property type="entry name" value="NMT1/THI5"/>
</dbReference>
<dbReference type="GO" id="GO:0046872">
    <property type="term" value="F:metal ion binding"/>
    <property type="evidence" value="ECO:0007669"/>
    <property type="project" value="UniProtKB-KW"/>
</dbReference>
<evidence type="ECO:0000256" key="4">
    <source>
        <dbReference type="ARBA" id="ARBA00011738"/>
    </source>
</evidence>
<dbReference type="AlphaFoldDB" id="A0A0B8NC73"/>
<dbReference type="RefSeq" id="WP_045437718.1">
    <property type="nucleotide sequence ID" value="NZ_AP017900.1"/>
</dbReference>
<evidence type="ECO:0000313" key="15">
    <source>
        <dbReference type="Proteomes" id="UP000037179"/>
    </source>
</evidence>
<dbReference type="EMBL" id="BBYQ01000052">
    <property type="protein sequence ID" value="GAP29235.1"/>
    <property type="molecule type" value="Genomic_DNA"/>
</dbReference>
<dbReference type="InterPro" id="IPR006311">
    <property type="entry name" value="TAT_signal"/>
</dbReference>
<evidence type="ECO:0000259" key="12">
    <source>
        <dbReference type="Pfam" id="PF09084"/>
    </source>
</evidence>
<reference evidence="13 16" key="3">
    <citation type="submission" date="2016-10" db="EMBL/GenBank/DDBJ databases">
        <title>Genome sequence of Nocardia seriolae strain EM150506, isolated from Anguila japonica.</title>
        <authorList>
            <person name="Han H.-J."/>
        </authorList>
    </citation>
    <scope>NUCLEOTIDE SEQUENCE [LARGE SCALE GENOMIC DNA]</scope>
    <source>
        <strain evidence="13 16">EM150506</strain>
    </source>
</reference>
<evidence type="ECO:0000256" key="3">
    <source>
        <dbReference type="ARBA" id="ARBA00009406"/>
    </source>
</evidence>
<evidence type="ECO:0000256" key="9">
    <source>
        <dbReference type="ARBA" id="ARBA00023004"/>
    </source>
</evidence>
<dbReference type="InterPro" id="IPR015168">
    <property type="entry name" value="SsuA/THI5"/>
</dbReference>
<sequence length="368" mass="38493">MSGLFRPGPASQLSQSSLGRRSFLRYAGLAGVAVGGAGVLAACGGSSSSGGGSSADGSKFGTVAVQLSWLKNIEFAGEYFADSKGYYKNAGFGSVNLVAGGAASTSVEAGLGTGKIWIGMSAPQTTAPAVLEGLNAKIVGTTYQKNPFCIVSSAKKPILNPKDMKGRKIGVQDTNQLIFNALLTANGMTPSDVTIVPAQFDPTPLANGEVDGWVSYATNEPITLASKGFQNMNFLFADYGLPLVAETLTVSQKTIDSERDKLKAFLVAEIKGWKDAVASPEESARLAVEVYGKDQQLELKEQTMEASAQNGLVVSADSKANGLFTMTDALIEQNIAALGKAKIDIKASQLFDLSVLKEVYAEHPELKA</sequence>
<dbReference type="PROSITE" id="PS51318">
    <property type="entry name" value="TAT"/>
    <property type="match status" value="1"/>
</dbReference>
<evidence type="ECO:0000256" key="7">
    <source>
        <dbReference type="ARBA" id="ARBA00022898"/>
    </source>
</evidence>
<keyword evidence="8" id="KW-0784">Thiamine biosynthesis</keyword>
<evidence type="ECO:0000256" key="5">
    <source>
        <dbReference type="ARBA" id="ARBA00022679"/>
    </source>
</evidence>
<keyword evidence="5" id="KW-0808">Transferase</keyword>
<gene>
    <name evidence="13" type="ORF">NS506_00223</name>
    <name evidence="14" type="ORF">NSK11_contig00052-0007</name>
</gene>
<evidence type="ECO:0000256" key="11">
    <source>
        <dbReference type="ARBA" id="ARBA00048179"/>
    </source>
</evidence>
<evidence type="ECO:0000256" key="2">
    <source>
        <dbReference type="ARBA" id="ARBA00004948"/>
    </source>
</evidence>
<name>A0A0B8NC73_9NOCA</name>
<keyword evidence="9" id="KW-0408">Iron</keyword>
<keyword evidence="7" id="KW-0663">Pyridoxal phosphate</keyword>
<dbReference type="PANTHER" id="PTHR31528">
    <property type="entry name" value="4-AMINO-5-HYDROXYMETHYL-2-METHYLPYRIMIDINE PHOSPHATE SYNTHASE THI11-RELATED"/>
    <property type="match status" value="1"/>
</dbReference>
<comment type="pathway">
    <text evidence="2">Cofactor biosynthesis; thiamine diphosphate biosynthesis.</text>
</comment>
<dbReference type="KEGG" id="nsr:NS506_00223"/>
<accession>A0A0B8NC73</accession>
<keyword evidence="15" id="KW-1185">Reference proteome</keyword>
<comment type="subunit">
    <text evidence="4">Homodimer.</text>
</comment>
<dbReference type="Pfam" id="PF09084">
    <property type="entry name" value="NMT1"/>
    <property type="match status" value="1"/>
</dbReference>
<feature type="domain" description="SsuA/THI5-like" evidence="12">
    <location>
        <begin position="72"/>
        <end position="282"/>
    </location>
</feature>
<evidence type="ECO:0000313" key="13">
    <source>
        <dbReference type="EMBL" id="APA94310.1"/>
    </source>
</evidence>
<evidence type="ECO:0000256" key="1">
    <source>
        <dbReference type="ARBA" id="ARBA00003469"/>
    </source>
</evidence>
<dbReference type="GeneID" id="93371886"/>
<proteinExistence type="inferred from homology"/>
<keyword evidence="6" id="KW-0479">Metal-binding</keyword>
<protein>
    <recommendedName>
        <fullName evidence="10">Thiamine pyrimidine synthase</fullName>
    </recommendedName>
</protein>
<dbReference type="OrthoDB" id="174578at2"/>